<proteinExistence type="predicted"/>
<evidence type="ECO:0000313" key="2">
    <source>
        <dbReference type="EMBL" id="CBI04188.1"/>
    </source>
</evidence>
<gene>
    <name evidence="2" type="ORF">CARN5_2381</name>
</gene>
<dbReference type="EMBL" id="CABP01000051">
    <property type="protein sequence ID" value="CBI04188.1"/>
    <property type="molecule type" value="Genomic_DNA"/>
</dbReference>
<evidence type="ECO:0000259" key="1">
    <source>
        <dbReference type="Pfam" id="PF07702"/>
    </source>
</evidence>
<name>E6QAG2_9ZZZZ</name>
<comment type="caution">
    <text evidence="2">The sequence shown here is derived from an EMBL/GenBank/DDBJ whole genome shotgun (WGS) entry which is preliminary data.</text>
</comment>
<feature type="domain" description="UbiC transcription regulator-associated" evidence="1">
    <location>
        <begin position="7"/>
        <end position="115"/>
    </location>
</feature>
<protein>
    <submittedName>
        <fullName evidence="2">Transcriptional regulator, GntR family</fullName>
    </submittedName>
</protein>
<dbReference type="Gene3D" id="3.40.1410.10">
    <property type="entry name" value="Chorismate lyase-like"/>
    <property type="match status" value="1"/>
</dbReference>
<dbReference type="GO" id="GO:0006355">
    <property type="term" value="P:regulation of DNA-templated transcription"/>
    <property type="evidence" value="ECO:0007669"/>
    <property type="project" value="InterPro"/>
</dbReference>
<accession>E6QAG2</accession>
<sequence>MFPDYPNVAMVETLGKLGEHPVSIARHLFFGERLLALVDDLQQGLGITVSLKKRGVSDYTRLKSSVSAVLPQARERQLLAIDKSDPVFICENVNIDPEGVGIEFSTVIYPASRVRLVYEPG</sequence>
<dbReference type="InterPro" id="IPR028978">
    <property type="entry name" value="Chorismate_lyase_/UTRA_dom_sf"/>
</dbReference>
<dbReference type="SUPFAM" id="SSF64288">
    <property type="entry name" value="Chorismate lyase-like"/>
    <property type="match status" value="1"/>
</dbReference>
<dbReference type="InterPro" id="IPR011663">
    <property type="entry name" value="UTRA"/>
</dbReference>
<organism evidence="2">
    <name type="scientific">mine drainage metagenome</name>
    <dbReference type="NCBI Taxonomy" id="410659"/>
    <lineage>
        <taxon>unclassified sequences</taxon>
        <taxon>metagenomes</taxon>
        <taxon>ecological metagenomes</taxon>
    </lineage>
</organism>
<dbReference type="GO" id="GO:0003677">
    <property type="term" value="F:DNA binding"/>
    <property type="evidence" value="ECO:0007669"/>
    <property type="project" value="InterPro"/>
</dbReference>
<reference evidence="2" key="1">
    <citation type="submission" date="2009-10" db="EMBL/GenBank/DDBJ databases">
        <title>Diversity of trophic interactions inside an arsenic-rich microbial ecosystem.</title>
        <authorList>
            <person name="Bertin P.N."/>
            <person name="Heinrich-Salmeron A."/>
            <person name="Pelletier E."/>
            <person name="Goulhen-Chollet F."/>
            <person name="Arsene-Ploetze F."/>
            <person name="Gallien S."/>
            <person name="Calteau A."/>
            <person name="Vallenet D."/>
            <person name="Casiot C."/>
            <person name="Chane-Woon-Ming B."/>
            <person name="Giloteaux L."/>
            <person name="Barakat M."/>
            <person name="Bonnefoy V."/>
            <person name="Bruneel O."/>
            <person name="Chandler M."/>
            <person name="Cleiss J."/>
            <person name="Duran R."/>
            <person name="Elbaz-Poulichet F."/>
            <person name="Fonknechten N."/>
            <person name="Lauga B."/>
            <person name="Mornico D."/>
            <person name="Ortet P."/>
            <person name="Schaeffer C."/>
            <person name="Siguier P."/>
            <person name="Alexander Thil Smith A."/>
            <person name="Van Dorsselaer A."/>
            <person name="Weissenbach J."/>
            <person name="Medigue C."/>
            <person name="Le Paslier D."/>
        </authorList>
    </citation>
    <scope>NUCLEOTIDE SEQUENCE</scope>
</reference>
<dbReference type="Pfam" id="PF07702">
    <property type="entry name" value="UTRA"/>
    <property type="match status" value="1"/>
</dbReference>
<dbReference type="AlphaFoldDB" id="E6QAG2"/>